<reference evidence="1" key="2">
    <citation type="submission" date="2020-11" db="EMBL/GenBank/DDBJ databases">
        <authorList>
            <person name="McCartney M.A."/>
            <person name="Auch B."/>
            <person name="Kono T."/>
            <person name="Mallez S."/>
            <person name="Becker A."/>
            <person name="Gohl D.M."/>
            <person name="Silverstein K.A.T."/>
            <person name="Koren S."/>
            <person name="Bechman K.B."/>
            <person name="Herman A."/>
            <person name="Abrahante J.E."/>
            <person name="Garbe J."/>
        </authorList>
    </citation>
    <scope>NUCLEOTIDE SEQUENCE</scope>
    <source>
        <strain evidence="1">Duluth1</strain>
        <tissue evidence="1">Whole animal</tissue>
    </source>
</reference>
<sequence>MRKDHYRDQHTGRERMLSVLACKPSLKLLKETRSGCVLCFIQQANSTIKKVLDGAALLSY</sequence>
<dbReference type="AlphaFoldDB" id="A0A9D4JP14"/>
<evidence type="ECO:0000313" key="1">
    <source>
        <dbReference type="EMBL" id="KAH3815748.1"/>
    </source>
</evidence>
<proteinExistence type="predicted"/>
<dbReference type="EMBL" id="JAIWYP010000006">
    <property type="protein sequence ID" value="KAH3815748.1"/>
    <property type="molecule type" value="Genomic_DNA"/>
</dbReference>
<protein>
    <submittedName>
        <fullName evidence="1">Uncharacterized protein</fullName>
    </submittedName>
</protein>
<evidence type="ECO:0000313" key="2">
    <source>
        <dbReference type="Proteomes" id="UP000828390"/>
    </source>
</evidence>
<organism evidence="1 2">
    <name type="scientific">Dreissena polymorpha</name>
    <name type="common">Zebra mussel</name>
    <name type="synonym">Mytilus polymorpha</name>
    <dbReference type="NCBI Taxonomy" id="45954"/>
    <lineage>
        <taxon>Eukaryota</taxon>
        <taxon>Metazoa</taxon>
        <taxon>Spiralia</taxon>
        <taxon>Lophotrochozoa</taxon>
        <taxon>Mollusca</taxon>
        <taxon>Bivalvia</taxon>
        <taxon>Autobranchia</taxon>
        <taxon>Heteroconchia</taxon>
        <taxon>Euheterodonta</taxon>
        <taxon>Imparidentia</taxon>
        <taxon>Neoheterodontei</taxon>
        <taxon>Myida</taxon>
        <taxon>Dreissenoidea</taxon>
        <taxon>Dreissenidae</taxon>
        <taxon>Dreissena</taxon>
    </lineage>
</organism>
<reference evidence="1" key="1">
    <citation type="journal article" date="2019" name="bioRxiv">
        <title>The Genome of the Zebra Mussel, Dreissena polymorpha: A Resource for Invasive Species Research.</title>
        <authorList>
            <person name="McCartney M.A."/>
            <person name="Auch B."/>
            <person name="Kono T."/>
            <person name="Mallez S."/>
            <person name="Zhang Y."/>
            <person name="Obille A."/>
            <person name="Becker A."/>
            <person name="Abrahante J.E."/>
            <person name="Garbe J."/>
            <person name="Badalamenti J.P."/>
            <person name="Herman A."/>
            <person name="Mangelson H."/>
            <person name="Liachko I."/>
            <person name="Sullivan S."/>
            <person name="Sone E.D."/>
            <person name="Koren S."/>
            <person name="Silverstein K.A.T."/>
            <person name="Beckman K.B."/>
            <person name="Gohl D.M."/>
        </authorList>
    </citation>
    <scope>NUCLEOTIDE SEQUENCE</scope>
    <source>
        <strain evidence="1">Duluth1</strain>
        <tissue evidence="1">Whole animal</tissue>
    </source>
</reference>
<name>A0A9D4JP14_DREPO</name>
<comment type="caution">
    <text evidence="1">The sequence shown here is derived from an EMBL/GenBank/DDBJ whole genome shotgun (WGS) entry which is preliminary data.</text>
</comment>
<dbReference type="Proteomes" id="UP000828390">
    <property type="component" value="Unassembled WGS sequence"/>
</dbReference>
<accession>A0A9D4JP14</accession>
<gene>
    <name evidence="1" type="ORF">DPMN_144279</name>
</gene>
<keyword evidence="2" id="KW-1185">Reference proteome</keyword>